<dbReference type="OMA" id="WAHGGSW"/>
<evidence type="ECO:0000313" key="6">
    <source>
        <dbReference type="Proteomes" id="UP000070444"/>
    </source>
</evidence>
<keyword evidence="2 5" id="KW-0378">Hydrolase</keyword>
<reference evidence="5 6" key="1">
    <citation type="journal article" date="2015" name="Genome Biol. Evol.">
        <title>Phylogenomic analyses indicate that early fungi evolved digesting cell walls of algal ancestors of land plants.</title>
        <authorList>
            <person name="Chang Y."/>
            <person name="Wang S."/>
            <person name="Sekimoto S."/>
            <person name="Aerts A.L."/>
            <person name="Choi C."/>
            <person name="Clum A."/>
            <person name="LaButti K.M."/>
            <person name="Lindquist E.A."/>
            <person name="Yee Ngan C."/>
            <person name="Ohm R.A."/>
            <person name="Salamov A.A."/>
            <person name="Grigoriev I.V."/>
            <person name="Spatafora J.W."/>
            <person name="Berbee M.L."/>
        </authorList>
    </citation>
    <scope>NUCLEOTIDE SEQUENCE [LARGE SCALE GENOMIC DNA]</scope>
    <source>
        <strain evidence="5 6">NRRL 28638</strain>
    </source>
</reference>
<evidence type="ECO:0000256" key="1">
    <source>
        <dbReference type="ARBA" id="ARBA00010515"/>
    </source>
</evidence>
<proteinExistence type="inferred from homology"/>
<feature type="non-terminal residue" evidence="5">
    <location>
        <position position="222"/>
    </location>
</feature>
<evidence type="ECO:0000259" key="4">
    <source>
        <dbReference type="Pfam" id="PF07859"/>
    </source>
</evidence>
<dbReference type="Proteomes" id="UP000070444">
    <property type="component" value="Unassembled WGS sequence"/>
</dbReference>
<protein>
    <submittedName>
        <fullName evidence="5">Alpha/beta-hydrolase</fullName>
    </submittedName>
</protein>
<accession>A0A137NUJ5</accession>
<dbReference type="Gene3D" id="3.40.50.1820">
    <property type="entry name" value="alpha/beta hydrolase"/>
    <property type="match status" value="1"/>
</dbReference>
<feature type="non-terminal residue" evidence="5">
    <location>
        <position position="1"/>
    </location>
</feature>
<dbReference type="Pfam" id="PF07859">
    <property type="entry name" value="Abhydrolase_3"/>
    <property type="match status" value="1"/>
</dbReference>
<dbReference type="SUPFAM" id="SSF53474">
    <property type="entry name" value="alpha/beta-Hydrolases"/>
    <property type="match status" value="1"/>
</dbReference>
<dbReference type="OrthoDB" id="408631at2759"/>
<dbReference type="AlphaFoldDB" id="A0A137NUJ5"/>
<organism evidence="5 6">
    <name type="scientific">Conidiobolus coronatus (strain ATCC 28846 / CBS 209.66 / NRRL 28638)</name>
    <name type="common">Delacroixia coronata</name>
    <dbReference type="NCBI Taxonomy" id="796925"/>
    <lineage>
        <taxon>Eukaryota</taxon>
        <taxon>Fungi</taxon>
        <taxon>Fungi incertae sedis</taxon>
        <taxon>Zoopagomycota</taxon>
        <taxon>Entomophthoromycotina</taxon>
        <taxon>Entomophthoromycetes</taxon>
        <taxon>Entomophthorales</taxon>
        <taxon>Ancylistaceae</taxon>
        <taxon>Conidiobolus</taxon>
    </lineage>
</organism>
<keyword evidence="6" id="KW-1185">Reference proteome</keyword>
<feature type="domain" description="Alpha/beta hydrolase fold-3" evidence="4">
    <location>
        <begin position="7"/>
        <end position="219"/>
    </location>
</feature>
<dbReference type="InterPro" id="IPR013094">
    <property type="entry name" value="AB_hydrolase_3"/>
</dbReference>
<dbReference type="PANTHER" id="PTHR48081">
    <property type="entry name" value="AB HYDROLASE SUPERFAMILY PROTEIN C4A8.06C"/>
    <property type="match status" value="1"/>
</dbReference>
<dbReference type="InterPro" id="IPR050300">
    <property type="entry name" value="GDXG_lipolytic_enzyme"/>
</dbReference>
<dbReference type="InterPro" id="IPR029058">
    <property type="entry name" value="AB_hydrolase_fold"/>
</dbReference>
<gene>
    <name evidence="5" type="ORF">CONCODRAFT_25909</name>
</gene>
<dbReference type="InterPro" id="IPR033140">
    <property type="entry name" value="Lipase_GDXG_put_SER_AS"/>
</dbReference>
<dbReference type="PANTHER" id="PTHR48081:SF8">
    <property type="entry name" value="ALPHA_BETA HYDROLASE FOLD-3 DOMAIN-CONTAINING PROTEIN-RELATED"/>
    <property type="match status" value="1"/>
</dbReference>
<name>A0A137NUJ5_CONC2</name>
<evidence type="ECO:0000313" key="5">
    <source>
        <dbReference type="EMBL" id="KXN66429.1"/>
    </source>
</evidence>
<dbReference type="STRING" id="796925.A0A137NUJ5"/>
<sequence length="222" mass="24579">NSSHSVLLYFHGGGFYEGAFSTYREPVGKLVTQAGVLGLGLSYRLAPEFTFPCQLEDALATILYLTTDTTNSGFGSELSKIIVAGDSSGGHLTSILFHFMRDARLGKLAGGLLWSPLLDATHSQPSTRELEHSDFLEAFNYISPSKDRLTIEHINHPLMSPLCDTNFSDLPPMLIQTGNAELLRDEAYVYAKKIYESLTSRNSDQIKLQLFDEMPHAFMVIP</sequence>
<dbReference type="PROSITE" id="PS01174">
    <property type="entry name" value="LIPASE_GDXG_SER"/>
    <property type="match status" value="1"/>
</dbReference>
<dbReference type="EMBL" id="KQ964727">
    <property type="protein sequence ID" value="KXN66429.1"/>
    <property type="molecule type" value="Genomic_DNA"/>
</dbReference>
<evidence type="ECO:0000256" key="3">
    <source>
        <dbReference type="PROSITE-ProRule" id="PRU10038"/>
    </source>
</evidence>
<evidence type="ECO:0000256" key="2">
    <source>
        <dbReference type="ARBA" id="ARBA00022801"/>
    </source>
</evidence>
<dbReference type="GO" id="GO:0016787">
    <property type="term" value="F:hydrolase activity"/>
    <property type="evidence" value="ECO:0007669"/>
    <property type="project" value="UniProtKB-KW"/>
</dbReference>
<comment type="similarity">
    <text evidence="1">Belongs to the 'GDXG' lipolytic enzyme family.</text>
</comment>
<feature type="active site" evidence="3">
    <location>
        <position position="87"/>
    </location>
</feature>